<evidence type="ECO:0000259" key="8">
    <source>
        <dbReference type="Pfam" id="PF20239"/>
    </source>
</evidence>
<dbReference type="InterPro" id="IPR046531">
    <property type="entry name" value="DUF6596"/>
</dbReference>
<dbReference type="PANTHER" id="PTHR47756">
    <property type="entry name" value="BLL6612 PROTEIN-RELATED"/>
    <property type="match status" value="1"/>
</dbReference>
<dbReference type="RefSeq" id="WP_255965587.1">
    <property type="nucleotide sequence ID" value="NZ_JANFQF010000002.1"/>
</dbReference>
<evidence type="ECO:0000256" key="3">
    <source>
        <dbReference type="ARBA" id="ARBA00023082"/>
    </source>
</evidence>
<evidence type="ECO:0000256" key="5">
    <source>
        <dbReference type="ARBA" id="ARBA00023163"/>
    </source>
</evidence>
<comment type="similarity">
    <text evidence="1">Belongs to the sigma-70 factor family. ECF subfamily.</text>
</comment>
<evidence type="ECO:0000313" key="10">
    <source>
        <dbReference type="Proteomes" id="UP001524501"/>
    </source>
</evidence>
<keyword evidence="5" id="KW-0804">Transcription</keyword>
<dbReference type="InterPro" id="IPR036388">
    <property type="entry name" value="WH-like_DNA-bd_sf"/>
</dbReference>
<dbReference type="InterPro" id="IPR013325">
    <property type="entry name" value="RNA_pol_sigma_r2"/>
</dbReference>
<keyword evidence="3" id="KW-0731">Sigma factor</keyword>
<dbReference type="EMBL" id="JANFQF010000002">
    <property type="protein sequence ID" value="MCQ4118250.1"/>
    <property type="molecule type" value="Genomic_DNA"/>
</dbReference>
<name>A0ABT1Q7L9_9NOCA</name>
<evidence type="ECO:0000256" key="4">
    <source>
        <dbReference type="ARBA" id="ARBA00023125"/>
    </source>
</evidence>
<dbReference type="PANTHER" id="PTHR47756:SF2">
    <property type="entry name" value="BLL6612 PROTEIN"/>
    <property type="match status" value="1"/>
</dbReference>
<reference evidence="9 10" key="1">
    <citation type="submission" date="2022-07" db="EMBL/GenBank/DDBJ databases">
        <title>Degradation activity of malathion, p-nitrophenol and potential low-temperature adaptation strategy of Rhodococcus sp. FXJ9.536.</title>
        <authorList>
            <person name="Huang J."/>
            <person name="Huang Y."/>
        </authorList>
    </citation>
    <scope>NUCLEOTIDE SEQUENCE [LARGE SCALE GENOMIC DNA]</scope>
    <source>
        <strain evidence="9 10">FXJ9.536</strain>
    </source>
</reference>
<evidence type="ECO:0000259" key="6">
    <source>
        <dbReference type="Pfam" id="PF04542"/>
    </source>
</evidence>
<evidence type="ECO:0000259" key="7">
    <source>
        <dbReference type="Pfam" id="PF08281"/>
    </source>
</evidence>
<organism evidence="9 10">
    <name type="scientific">Rhodococcus tibetensis</name>
    <dbReference type="NCBI Taxonomy" id="2965064"/>
    <lineage>
        <taxon>Bacteria</taxon>
        <taxon>Bacillati</taxon>
        <taxon>Actinomycetota</taxon>
        <taxon>Actinomycetes</taxon>
        <taxon>Mycobacteriales</taxon>
        <taxon>Nocardiaceae</taxon>
        <taxon>Rhodococcus</taxon>
    </lineage>
</organism>
<dbReference type="Pfam" id="PF04542">
    <property type="entry name" value="Sigma70_r2"/>
    <property type="match status" value="1"/>
</dbReference>
<accession>A0ABT1Q7L9</accession>
<evidence type="ECO:0000313" key="9">
    <source>
        <dbReference type="EMBL" id="MCQ4118250.1"/>
    </source>
</evidence>
<dbReference type="InterPro" id="IPR013324">
    <property type="entry name" value="RNA_pol_sigma_r3/r4-like"/>
</dbReference>
<evidence type="ECO:0000256" key="1">
    <source>
        <dbReference type="ARBA" id="ARBA00010641"/>
    </source>
</evidence>
<keyword evidence="4" id="KW-0238">DNA-binding</keyword>
<keyword evidence="2" id="KW-0805">Transcription regulation</keyword>
<protein>
    <submittedName>
        <fullName evidence="9">RNA polymerase sigma factor</fullName>
    </submittedName>
</protein>
<dbReference type="Gene3D" id="1.10.10.10">
    <property type="entry name" value="Winged helix-like DNA-binding domain superfamily/Winged helix DNA-binding domain"/>
    <property type="match status" value="1"/>
</dbReference>
<feature type="domain" description="RNA polymerase sigma factor 70 region 4 type 2" evidence="7">
    <location>
        <begin position="105"/>
        <end position="156"/>
    </location>
</feature>
<dbReference type="SUPFAM" id="SSF88946">
    <property type="entry name" value="Sigma2 domain of RNA polymerase sigma factors"/>
    <property type="match status" value="1"/>
</dbReference>
<evidence type="ECO:0000256" key="2">
    <source>
        <dbReference type="ARBA" id="ARBA00023015"/>
    </source>
</evidence>
<gene>
    <name evidence="9" type="ORF">NOF53_03490</name>
</gene>
<proteinExistence type="inferred from homology"/>
<dbReference type="SUPFAM" id="SSF88659">
    <property type="entry name" value="Sigma3 and sigma4 domains of RNA polymerase sigma factors"/>
    <property type="match status" value="1"/>
</dbReference>
<feature type="domain" description="DUF6596" evidence="8">
    <location>
        <begin position="174"/>
        <end position="274"/>
    </location>
</feature>
<dbReference type="InterPro" id="IPR007627">
    <property type="entry name" value="RNA_pol_sigma70_r2"/>
</dbReference>
<feature type="domain" description="RNA polymerase sigma-70 region 2" evidence="6">
    <location>
        <begin position="10"/>
        <end position="74"/>
    </location>
</feature>
<keyword evidence="10" id="KW-1185">Reference proteome</keyword>
<dbReference type="Pfam" id="PF20239">
    <property type="entry name" value="DUF6596"/>
    <property type="match status" value="1"/>
</dbReference>
<dbReference type="Gene3D" id="1.10.1740.10">
    <property type="match status" value="1"/>
</dbReference>
<dbReference type="InterPro" id="IPR013249">
    <property type="entry name" value="RNA_pol_sigma70_r4_t2"/>
</dbReference>
<dbReference type="Pfam" id="PF08281">
    <property type="entry name" value="Sigma70_r4_2"/>
    <property type="match status" value="1"/>
</dbReference>
<dbReference type="Proteomes" id="UP001524501">
    <property type="component" value="Unassembled WGS sequence"/>
</dbReference>
<comment type="caution">
    <text evidence="9">The sequence shown here is derived from an EMBL/GenBank/DDBJ whole genome shotgun (WGS) entry which is preliminary data.</text>
</comment>
<sequence>MEIGAAPLDLLRELAPQVLGVLVRRTGDFDASEDAVQEALLAAAQHWPLDGVPDNPRGWLIQTATRKMTDSIRSDIARRAREEAVARQARPDVETVDTDDTLILLFMCAHPALTPASAIALTLRAVGGLTTAEIANAFLVPESTMAQRISRGKQRITTSGIPFRRPTGKEWTERLRSVLHVLYLVFNEGYASSVGNDLHRTELSSEAIRLTRAVHAMLPDDGEVGGLLALMLLTDARRPARTGPRGELIPLAEQDRTLWQTDLIAEGQRVVMDAVAGGAVGPYQLQAGIAAVHDDAKRVEDTDWAQILALYGLLVRMSDNPMVRLNRAVAAAMVHGPATGLTMLEELDGPLRGHYRLDAVRAHLLDMAGDTESAVTHYRAAARRTTNVPEQQYLAAQVARLGTGD</sequence>